<organism evidence="1 2">
    <name type="scientific">Dryococelus australis</name>
    <dbReference type="NCBI Taxonomy" id="614101"/>
    <lineage>
        <taxon>Eukaryota</taxon>
        <taxon>Metazoa</taxon>
        <taxon>Ecdysozoa</taxon>
        <taxon>Arthropoda</taxon>
        <taxon>Hexapoda</taxon>
        <taxon>Insecta</taxon>
        <taxon>Pterygota</taxon>
        <taxon>Neoptera</taxon>
        <taxon>Polyneoptera</taxon>
        <taxon>Phasmatodea</taxon>
        <taxon>Verophasmatodea</taxon>
        <taxon>Anareolatae</taxon>
        <taxon>Phasmatidae</taxon>
        <taxon>Eurycanthinae</taxon>
        <taxon>Dryococelus</taxon>
    </lineage>
</organism>
<evidence type="ECO:0000313" key="1">
    <source>
        <dbReference type="EMBL" id="KAJ8883978.1"/>
    </source>
</evidence>
<reference evidence="1 2" key="1">
    <citation type="submission" date="2023-02" db="EMBL/GenBank/DDBJ databases">
        <title>LHISI_Scaffold_Assembly.</title>
        <authorList>
            <person name="Stuart O.P."/>
            <person name="Cleave R."/>
            <person name="Magrath M.J.L."/>
            <person name="Mikheyev A.S."/>
        </authorList>
    </citation>
    <scope>NUCLEOTIDE SEQUENCE [LARGE SCALE GENOMIC DNA]</scope>
    <source>
        <strain evidence="1">Daus_M_001</strain>
        <tissue evidence="1">Leg muscle</tissue>
    </source>
</reference>
<gene>
    <name evidence="1" type="ORF">PR048_015834</name>
</gene>
<sequence>MRGVCLLSHCEKKKHRRWDAHLINCTPYVDGAFPNLLGILREKNEKFVNYIVMSVTLFDEQDIVQGIAFYTQELLSFILRERERERERESESIFSQFSTEFCHENAKCFKKKAHLPHCLRAMEGKHVRNTNPEHSGSLCYNHRHFFSEGLLAVAASIYKFLYSDVDSIEKAAGQTTLYDRTFGKALADGSLDIPQPDTVSPELESLSYVFVFLGDALGIYVNLLRPYPRTHLTRKQKSLDY</sequence>
<proteinExistence type="predicted"/>
<dbReference type="EMBL" id="JARBHB010000005">
    <property type="protein sequence ID" value="KAJ8883978.1"/>
    <property type="molecule type" value="Genomic_DNA"/>
</dbReference>
<comment type="caution">
    <text evidence="1">The sequence shown here is derived from an EMBL/GenBank/DDBJ whole genome shotgun (WGS) entry which is preliminary data.</text>
</comment>
<protein>
    <submittedName>
        <fullName evidence="1">Uncharacterized protein</fullName>
    </submittedName>
</protein>
<keyword evidence="2" id="KW-1185">Reference proteome</keyword>
<dbReference type="Proteomes" id="UP001159363">
    <property type="component" value="Chromosome 4"/>
</dbReference>
<accession>A0ABQ9HI16</accession>
<evidence type="ECO:0000313" key="2">
    <source>
        <dbReference type="Proteomes" id="UP001159363"/>
    </source>
</evidence>
<name>A0ABQ9HI16_9NEOP</name>